<feature type="compositionally biased region" description="Basic residues" evidence="1">
    <location>
        <begin position="21"/>
        <end position="38"/>
    </location>
</feature>
<reference evidence="2" key="1">
    <citation type="submission" date="2023-08" db="EMBL/GenBank/DDBJ databases">
        <authorList>
            <person name="Audoor S."/>
            <person name="Bilcke G."/>
        </authorList>
    </citation>
    <scope>NUCLEOTIDE SEQUENCE</scope>
</reference>
<dbReference type="AlphaFoldDB" id="A0AAD2JPX1"/>
<dbReference type="EMBL" id="CAKOGP040002424">
    <property type="protein sequence ID" value="CAJ1969310.1"/>
    <property type="molecule type" value="Genomic_DNA"/>
</dbReference>
<comment type="caution">
    <text evidence="2">The sequence shown here is derived from an EMBL/GenBank/DDBJ whole genome shotgun (WGS) entry which is preliminary data.</text>
</comment>
<protein>
    <submittedName>
        <fullName evidence="2">Uncharacterized protein</fullName>
    </submittedName>
</protein>
<feature type="region of interest" description="Disordered" evidence="1">
    <location>
        <begin position="89"/>
        <end position="122"/>
    </location>
</feature>
<accession>A0AAD2JPX1</accession>
<keyword evidence="3" id="KW-1185">Reference proteome</keyword>
<proteinExistence type="predicted"/>
<name>A0AAD2JPX1_9STRA</name>
<evidence type="ECO:0000313" key="2">
    <source>
        <dbReference type="EMBL" id="CAJ1969310.1"/>
    </source>
</evidence>
<sequence length="122" mass="14187">MVSFPKIRFSRKIGNANLSNHRQRRREPSRMKSLFRRSKSSDWENWAEFHKKYQSDVYRKSANNQYNNFSSTPSKKSTAQGENNFFTKMVMDSSHHGGPKPKTAQRRGSVGGQSRRRASIAF</sequence>
<feature type="region of interest" description="Disordered" evidence="1">
    <location>
        <begin position="15"/>
        <end position="41"/>
    </location>
</feature>
<dbReference type="Proteomes" id="UP001295423">
    <property type="component" value="Unassembled WGS sequence"/>
</dbReference>
<evidence type="ECO:0000256" key="1">
    <source>
        <dbReference type="SAM" id="MobiDB-lite"/>
    </source>
</evidence>
<evidence type="ECO:0000313" key="3">
    <source>
        <dbReference type="Proteomes" id="UP001295423"/>
    </source>
</evidence>
<gene>
    <name evidence="2" type="ORF">CYCCA115_LOCUS23641</name>
</gene>
<organism evidence="2 3">
    <name type="scientific">Cylindrotheca closterium</name>
    <dbReference type="NCBI Taxonomy" id="2856"/>
    <lineage>
        <taxon>Eukaryota</taxon>
        <taxon>Sar</taxon>
        <taxon>Stramenopiles</taxon>
        <taxon>Ochrophyta</taxon>
        <taxon>Bacillariophyta</taxon>
        <taxon>Bacillariophyceae</taxon>
        <taxon>Bacillariophycidae</taxon>
        <taxon>Bacillariales</taxon>
        <taxon>Bacillariaceae</taxon>
        <taxon>Cylindrotheca</taxon>
    </lineage>
</organism>